<evidence type="ECO:0000256" key="1">
    <source>
        <dbReference type="ARBA" id="ARBA00023015"/>
    </source>
</evidence>
<dbReference type="InterPro" id="IPR036388">
    <property type="entry name" value="WH-like_DNA-bd_sf"/>
</dbReference>
<organism evidence="6 7">
    <name type="scientific">Flavobacterium alvei</name>
    <dbReference type="NCBI Taxonomy" id="2080416"/>
    <lineage>
        <taxon>Bacteria</taxon>
        <taxon>Pseudomonadati</taxon>
        <taxon>Bacteroidota</taxon>
        <taxon>Flavobacteriia</taxon>
        <taxon>Flavobacteriales</taxon>
        <taxon>Flavobacteriaceae</taxon>
        <taxon>Flavobacterium</taxon>
    </lineage>
</organism>
<dbReference type="PRINTS" id="PR00034">
    <property type="entry name" value="HTHCRP"/>
</dbReference>
<dbReference type="SUPFAM" id="SSF51206">
    <property type="entry name" value="cAMP-binding domain-like"/>
    <property type="match status" value="1"/>
</dbReference>
<keyword evidence="2" id="KW-0238">DNA-binding</keyword>
<dbReference type="PROSITE" id="PS51063">
    <property type="entry name" value="HTH_CRP_2"/>
    <property type="match status" value="1"/>
</dbReference>
<dbReference type="SMART" id="SM00419">
    <property type="entry name" value="HTH_CRP"/>
    <property type="match status" value="1"/>
</dbReference>
<dbReference type="Pfam" id="PF13545">
    <property type="entry name" value="HTH_Crp_2"/>
    <property type="match status" value="1"/>
</dbReference>
<dbReference type="Pfam" id="PF00027">
    <property type="entry name" value="cNMP_binding"/>
    <property type="match status" value="1"/>
</dbReference>
<reference evidence="6 7" key="1">
    <citation type="submission" date="2018-01" db="EMBL/GenBank/DDBJ databases">
        <authorList>
            <person name="Gaut B.S."/>
            <person name="Morton B.R."/>
            <person name="Clegg M.T."/>
            <person name="Duvall M.R."/>
        </authorList>
    </citation>
    <scope>NUCLEOTIDE SEQUENCE [LARGE SCALE GENOMIC DNA]</scope>
    <source>
        <strain evidence="6 7">HR-AY</strain>
    </source>
</reference>
<proteinExistence type="predicted"/>
<dbReference type="RefSeq" id="WP_103806991.1">
    <property type="nucleotide sequence ID" value="NZ_PQVG01000010.1"/>
</dbReference>
<accession>A0A2S5A2U1</accession>
<keyword evidence="1" id="KW-0805">Transcription regulation</keyword>
<dbReference type="SMART" id="SM00100">
    <property type="entry name" value="cNMP"/>
    <property type="match status" value="1"/>
</dbReference>
<dbReference type="InterPro" id="IPR018490">
    <property type="entry name" value="cNMP-bd_dom_sf"/>
</dbReference>
<dbReference type="InterPro" id="IPR036390">
    <property type="entry name" value="WH_DNA-bd_sf"/>
</dbReference>
<dbReference type="InterPro" id="IPR000595">
    <property type="entry name" value="cNMP-bd_dom"/>
</dbReference>
<evidence type="ECO:0000259" key="4">
    <source>
        <dbReference type="PROSITE" id="PS50042"/>
    </source>
</evidence>
<dbReference type="GO" id="GO:0006355">
    <property type="term" value="P:regulation of DNA-templated transcription"/>
    <property type="evidence" value="ECO:0007669"/>
    <property type="project" value="InterPro"/>
</dbReference>
<comment type="caution">
    <text evidence="6">The sequence shown here is derived from an EMBL/GenBank/DDBJ whole genome shotgun (WGS) entry which is preliminary data.</text>
</comment>
<evidence type="ECO:0000313" key="6">
    <source>
        <dbReference type="EMBL" id="POY36844.1"/>
    </source>
</evidence>
<name>A0A2S5A2U1_9FLAO</name>
<dbReference type="Gene3D" id="1.10.10.10">
    <property type="entry name" value="Winged helix-like DNA-binding domain superfamily/Winged helix DNA-binding domain"/>
    <property type="match status" value="1"/>
</dbReference>
<dbReference type="SUPFAM" id="SSF46785">
    <property type="entry name" value="Winged helix' DNA-binding domain"/>
    <property type="match status" value="1"/>
</dbReference>
<dbReference type="EMBL" id="PQVG01000010">
    <property type="protein sequence ID" value="POY36844.1"/>
    <property type="molecule type" value="Genomic_DNA"/>
</dbReference>
<evidence type="ECO:0000256" key="2">
    <source>
        <dbReference type="ARBA" id="ARBA00023125"/>
    </source>
</evidence>
<dbReference type="GO" id="GO:0003677">
    <property type="term" value="F:DNA binding"/>
    <property type="evidence" value="ECO:0007669"/>
    <property type="project" value="UniProtKB-KW"/>
</dbReference>
<dbReference type="CDD" id="cd00038">
    <property type="entry name" value="CAP_ED"/>
    <property type="match status" value="1"/>
</dbReference>
<evidence type="ECO:0000313" key="7">
    <source>
        <dbReference type="Proteomes" id="UP000237310"/>
    </source>
</evidence>
<dbReference type="InterPro" id="IPR012318">
    <property type="entry name" value="HTH_CRP"/>
</dbReference>
<evidence type="ECO:0000259" key="5">
    <source>
        <dbReference type="PROSITE" id="PS51063"/>
    </source>
</evidence>
<sequence>MLLDCLKDIKHNHAFNLLSESDAAILDKNKKTLFYKKNDIILKQGTIANSIVFSKTGFFKLGMEGNQKNIILILKGSQTFLGLSSLFCEEKVYLYTVTATEDCEVDIYDNASFKEVLNSNVAFSNEIIKFLNHNSSRIFKRFMNMMEKNSRGKVAFMLVCMANSVYFNNEYTMSLSRQDMADFLGLSMENVIRIIKELENDGLIEVNGKSIKLVNIDSLHKVCEFG</sequence>
<evidence type="ECO:0008006" key="8">
    <source>
        <dbReference type="Google" id="ProtNLM"/>
    </source>
</evidence>
<feature type="domain" description="Cyclic nucleotide-binding" evidence="4">
    <location>
        <begin position="14"/>
        <end position="117"/>
    </location>
</feature>
<gene>
    <name evidence="6" type="ORF">C3L50_14935</name>
</gene>
<keyword evidence="3" id="KW-0804">Transcription</keyword>
<protein>
    <recommendedName>
        <fullName evidence="8">Crp/Fnr family transcriptional regulator</fullName>
    </recommendedName>
</protein>
<dbReference type="AlphaFoldDB" id="A0A2S5A2U1"/>
<dbReference type="InterPro" id="IPR014710">
    <property type="entry name" value="RmlC-like_jellyroll"/>
</dbReference>
<dbReference type="Gene3D" id="2.60.120.10">
    <property type="entry name" value="Jelly Rolls"/>
    <property type="match status" value="1"/>
</dbReference>
<dbReference type="CDD" id="cd00092">
    <property type="entry name" value="HTH_CRP"/>
    <property type="match status" value="1"/>
</dbReference>
<keyword evidence="7" id="KW-1185">Reference proteome</keyword>
<dbReference type="Proteomes" id="UP000237310">
    <property type="component" value="Unassembled WGS sequence"/>
</dbReference>
<dbReference type="PROSITE" id="PS50042">
    <property type="entry name" value="CNMP_BINDING_3"/>
    <property type="match status" value="1"/>
</dbReference>
<dbReference type="OrthoDB" id="9127033at2"/>
<feature type="domain" description="HTH crp-type" evidence="5">
    <location>
        <begin position="148"/>
        <end position="217"/>
    </location>
</feature>
<evidence type="ECO:0000256" key="3">
    <source>
        <dbReference type="ARBA" id="ARBA00023163"/>
    </source>
</evidence>